<accession>A0A0F8YNC6</accession>
<feature type="non-terminal residue" evidence="1">
    <location>
        <position position="44"/>
    </location>
</feature>
<evidence type="ECO:0000313" key="1">
    <source>
        <dbReference type="EMBL" id="KKK55674.1"/>
    </source>
</evidence>
<dbReference type="AlphaFoldDB" id="A0A0F8YNC6"/>
<proteinExistence type="predicted"/>
<sequence length="44" mass="5119">MTHPQLEKEQQVIETQKAELEEAARLKRISDLERDIRRGNITSG</sequence>
<organism evidence="1">
    <name type="scientific">marine sediment metagenome</name>
    <dbReference type="NCBI Taxonomy" id="412755"/>
    <lineage>
        <taxon>unclassified sequences</taxon>
        <taxon>metagenomes</taxon>
        <taxon>ecological metagenomes</taxon>
    </lineage>
</organism>
<protein>
    <submittedName>
        <fullName evidence="1">Uncharacterized protein</fullName>
    </submittedName>
</protein>
<name>A0A0F8YNC6_9ZZZZ</name>
<reference evidence="1" key="1">
    <citation type="journal article" date="2015" name="Nature">
        <title>Complex archaea that bridge the gap between prokaryotes and eukaryotes.</title>
        <authorList>
            <person name="Spang A."/>
            <person name="Saw J.H."/>
            <person name="Jorgensen S.L."/>
            <person name="Zaremba-Niedzwiedzka K."/>
            <person name="Martijn J."/>
            <person name="Lind A.E."/>
            <person name="van Eijk R."/>
            <person name="Schleper C."/>
            <person name="Guy L."/>
            <person name="Ettema T.J."/>
        </authorList>
    </citation>
    <scope>NUCLEOTIDE SEQUENCE</scope>
</reference>
<gene>
    <name evidence="1" type="ORF">LCGC14_3072150</name>
</gene>
<comment type="caution">
    <text evidence="1">The sequence shown here is derived from an EMBL/GenBank/DDBJ whole genome shotgun (WGS) entry which is preliminary data.</text>
</comment>
<dbReference type="EMBL" id="LAZR01065378">
    <property type="protein sequence ID" value="KKK55674.1"/>
    <property type="molecule type" value="Genomic_DNA"/>
</dbReference>